<evidence type="ECO:0000313" key="11">
    <source>
        <dbReference type="Proteomes" id="UP000266426"/>
    </source>
</evidence>
<dbReference type="InterPro" id="IPR058533">
    <property type="entry name" value="Cation_efflux_TM"/>
</dbReference>
<dbReference type="InterPro" id="IPR050291">
    <property type="entry name" value="CDF_Transporter"/>
</dbReference>
<dbReference type="Gene3D" id="3.30.70.1350">
    <property type="entry name" value="Cation efflux protein, cytoplasmic domain"/>
    <property type="match status" value="1"/>
</dbReference>
<dbReference type="InterPro" id="IPR036837">
    <property type="entry name" value="Cation_efflux_CTD_sf"/>
</dbReference>
<evidence type="ECO:0000259" key="8">
    <source>
        <dbReference type="Pfam" id="PF01545"/>
    </source>
</evidence>
<dbReference type="EMBL" id="QZJZ01000039">
    <property type="protein sequence ID" value="RJP59925.1"/>
    <property type="molecule type" value="Genomic_DNA"/>
</dbReference>
<keyword evidence="4 7" id="KW-0812">Transmembrane</keyword>
<dbReference type="AlphaFoldDB" id="A0A3A4R1G2"/>
<evidence type="ECO:0000256" key="4">
    <source>
        <dbReference type="ARBA" id="ARBA00022692"/>
    </source>
</evidence>
<feature type="transmembrane region" description="Helical" evidence="7">
    <location>
        <begin position="92"/>
        <end position="112"/>
    </location>
</feature>
<dbReference type="GO" id="GO:0008324">
    <property type="term" value="F:monoatomic cation transmembrane transporter activity"/>
    <property type="evidence" value="ECO:0007669"/>
    <property type="project" value="InterPro"/>
</dbReference>
<feature type="transmembrane region" description="Helical" evidence="7">
    <location>
        <begin position="191"/>
        <end position="212"/>
    </location>
</feature>
<feature type="domain" description="Cation efflux protein transmembrane" evidence="8">
    <location>
        <begin position="22"/>
        <end position="215"/>
    </location>
</feature>
<sequence>MSTTDMSLPEKKFQSGLNVTRLSLIVNFFLIIIKASAGITGNSFALVSDAMHSASDLITDFGCYIGFSLASKPKDSDHPYGHGKIENYTAHLMGLVLMTVGLLIGFASAWSLLYRTHVNAPRGVALVAASISIVTKEILYHITIKTGQSINSQSLIANAWHHRSDALTSVAALFGVGCAFFMPALHVLDEIISILIASVVIYIGFSITSKAFKDIIDTAPPKEICSQIKNMIRTISQVRDVHDLRARYYSSCIFLDVHITVDPEISVFQGHAIAKQVEKKLLNGFEEVMDVTVHVDPDKTA</sequence>
<organism evidence="10 11">
    <name type="scientific">Candidatus Auribacter fodinae</name>
    <dbReference type="NCBI Taxonomy" id="2093366"/>
    <lineage>
        <taxon>Bacteria</taxon>
        <taxon>Pseudomonadati</taxon>
        <taxon>Candidatus Auribacterota</taxon>
        <taxon>Candidatus Auribacteria</taxon>
        <taxon>Candidatus Auribacterales</taxon>
        <taxon>Candidatus Auribacteraceae</taxon>
        <taxon>Candidatus Auribacter</taxon>
    </lineage>
</organism>
<dbReference type="PANTHER" id="PTHR43840:SF15">
    <property type="entry name" value="MITOCHONDRIAL METAL TRANSPORTER 1-RELATED"/>
    <property type="match status" value="1"/>
</dbReference>
<accession>A0A3A4R1G2</accession>
<dbReference type="FunFam" id="1.20.1510.10:FF:000006">
    <property type="entry name" value="Divalent cation efflux transporter"/>
    <property type="match status" value="1"/>
</dbReference>
<name>A0A3A4R1G2_9BACT</name>
<evidence type="ECO:0000259" key="9">
    <source>
        <dbReference type="Pfam" id="PF16916"/>
    </source>
</evidence>
<feature type="transmembrane region" description="Helical" evidence="7">
    <location>
        <begin position="165"/>
        <end position="185"/>
    </location>
</feature>
<dbReference type="InterPro" id="IPR002524">
    <property type="entry name" value="Cation_efflux"/>
</dbReference>
<gene>
    <name evidence="10" type="ORF">C4541_05170</name>
</gene>
<dbReference type="SUPFAM" id="SSF161111">
    <property type="entry name" value="Cation efflux protein transmembrane domain-like"/>
    <property type="match status" value="1"/>
</dbReference>
<dbReference type="NCBIfam" id="TIGR01297">
    <property type="entry name" value="CDF"/>
    <property type="match status" value="1"/>
</dbReference>
<comment type="similarity">
    <text evidence="2">Belongs to the cation diffusion facilitator (CDF) transporter (TC 2.A.4) family.</text>
</comment>
<comment type="subcellular location">
    <subcellularLocation>
        <location evidence="1">Membrane</location>
        <topology evidence="1">Multi-pass membrane protein</topology>
    </subcellularLocation>
</comment>
<proteinExistence type="inferred from homology"/>
<dbReference type="InterPro" id="IPR027470">
    <property type="entry name" value="Cation_efflux_CTD"/>
</dbReference>
<evidence type="ECO:0000256" key="6">
    <source>
        <dbReference type="ARBA" id="ARBA00023136"/>
    </source>
</evidence>
<comment type="caution">
    <text evidence="10">The sequence shown here is derived from an EMBL/GenBank/DDBJ whole genome shotgun (WGS) entry which is preliminary data.</text>
</comment>
<evidence type="ECO:0000256" key="2">
    <source>
        <dbReference type="ARBA" id="ARBA00008114"/>
    </source>
</evidence>
<keyword evidence="5 7" id="KW-1133">Transmembrane helix</keyword>
<feature type="domain" description="Cation efflux protein cytoplasmic" evidence="9">
    <location>
        <begin position="220"/>
        <end position="297"/>
    </location>
</feature>
<dbReference type="Pfam" id="PF16916">
    <property type="entry name" value="ZT_dimer"/>
    <property type="match status" value="1"/>
</dbReference>
<feature type="transmembrane region" description="Helical" evidence="7">
    <location>
        <begin position="24"/>
        <end position="47"/>
    </location>
</feature>
<dbReference type="Pfam" id="PF01545">
    <property type="entry name" value="Cation_efflux"/>
    <property type="match status" value="1"/>
</dbReference>
<dbReference type="PANTHER" id="PTHR43840">
    <property type="entry name" value="MITOCHONDRIAL METAL TRANSPORTER 1-RELATED"/>
    <property type="match status" value="1"/>
</dbReference>
<dbReference type="GO" id="GO:0016020">
    <property type="term" value="C:membrane"/>
    <property type="evidence" value="ECO:0007669"/>
    <property type="project" value="UniProtKB-SubCell"/>
</dbReference>
<evidence type="ECO:0000256" key="5">
    <source>
        <dbReference type="ARBA" id="ARBA00022989"/>
    </source>
</evidence>
<dbReference type="SUPFAM" id="SSF160240">
    <property type="entry name" value="Cation efflux protein cytoplasmic domain-like"/>
    <property type="match status" value="1"/>
</dbReference>
<dbReference type="InterPro" id="IPR027469">
    <property type="entry name" value="Cation_efflux_TMD_sf"/>
</dbReference>
<protein>
    <submittedName>
        <fullName evidence="10">Cation transporter</fullName>
    </submittedName>
</protein>
<evidence type="ECO:0000256" key="3">
    <source>
        <dbReference type="ARBA" id="ARBA00022448"/>
    </source>
</evidence>
<keyword evidence="3" id="KW-0813">Transport</keyword>
<evidence type="ECO:0000256" key="7">
    <source>
        <dbReference type="SAM" id="Phobius"/>
    </source>
</evidence>
<keyword evidence="6 7" id="KW-0472">Membrane</keyword>
<dbReference type="Proteomes" id="UP000266426">
    <property type="component" value="Unassembled WGS sequence"/>
</dbReference>
<reference evidence="10 11" key="1">
    <citation type="journal article" date="2017" name="ISME J.">
        <title>Energy and carbon metabolisms in a deep terrestrial subsurface fluid microbial community.</title>
        <authorList>
            <person name="Momper L."/>
            <person name="Jungbluth S.P."/>
            <person name="Lee M.D."/>
            <person name="Amend J.P."/>
        </authorList>
    </citation>
    <scope>NUCLEOTIDE SEQUENCE [LARGE SCALE GENOMIC DNA]</scope>
    <source>
        <strain evidence="10">SURF_26</strain>
    </source>
</reference>
<evidence type="ECO:0000313" key="10">
    <source>
        <dbReference type="EMBL" id="RJP59925.1"/>
    </source>
</evidence>
<dbReference type="Gene3D" id="1.20.1510.10">
    <property type="entry name" value="Cation efflux protein transmembrane domain"/>
    <property type="match status" value="1"/>
</dbReference>
<evidence type="ECO:0000256" key="1">
    <source>
        <dbReference type="ARBA" id="ARBA00004141"/>
    </source>
</evidence>